<dbReference type="AlphaFoldDB" id="A0A518C0K8"/>
<dbReference type="GO" id="GO:0005886">
    <property type="term" value="C:plasma membrane"/>
    <property type="evidence" value="ECO:0007669"/>
    <property type="project" value="UniProtKB-SubCell"/>
</dbReference>
<evidence type="ECO:0000256" key="8">
    <source>
        <dbReference type="SAM" id="Phobius"/>
    </source>
</evidence>
<dbReference type="Proteomes" id="UP000320386">
    <property type="component" value="Chromosome"/>
</dbReference>
<sequence>MSRGFPLHWQIVVGLILGVVVGLALNSYWTASTWSGLGVEDVSLFLEGGPFEGEDPNTGAGAGAYVAGFVANLNGFVGDLFLRALRLIGPPIVFFSLIVGIASLHDLNKVGRIGTKTIVIYLSTTAVAISLGVVLANVIGPGRGFPEELRTELIAGYADSAFAKVGAASTRPTTWEVLLNLVPSNPFAALAQAKMLQIITVALLIGISLTLLPRERAKVVVDFCDVMTEVTIKVVHMVLYLAPYAVFALIAGVVADLGAEVLLSLLQYSLVVVAGLGLMMFGVYPLLVGLLAGVGYGRFFTAISPAQLLAFSSASSGATIPVTMECCEERLGASEEVTSFVVPLGATINMDGTALYLGVCAVFIAQIFGVELTLADNLVIVLTATLASIGTAAVPGAGVIMMVIVLQAVGLPLEGIAVILGVDRILDMCRTSCNVTGDCMVTAVVAASEGGLKRADEV</sequence>
<feature type="transmembrane region" description="Helical" evidence="8">
    <location>
        <begin position="119"/>
        <end position="139"/>
    </location>
</feature>
<feature type="transmembrane region" description="Helical" evidence="8">
    <location>
        <begin position="267"/>
        <end position="294"/>
    </location>
</feature>
<evidence type="ECO:0000313" key="10">
    <source>
        <dbReference type="Proteomes" id="UP000320386"/>
    </source>
</evidence>
<feature type="transmembrane region" description="Helical" evidence="8">
    <location>
        <begin position="7"/>
        <end position="29"/>
    </location>
</feature>
<evidence type="ECO:0000256" key="1">
    <source>
        <dbReference type="ARBA" id="ARBA00004651"/>
    </source>
</evidence>
<dbReference type="SUPFAM" id="SSF118215">
    <property type="entry name" value="Proton glutamate symport protein"/>
    <property type="match status" value="1"/>
</dbReference>
<name>A0A518C0K8_9BACT</name>
<feature type="transmembrane region" description="Helical" evidence="8">
    <location>
        <begin position="354"/>
        <end position="374"/>
    </location>
</feature>
<dbReference type="GO" id="GO:0006835">
    <property type="term" value="P:dicarboxylic acid transport"/>
    <property type="evidence" value="ECO:0007669"/>
    <property type="project" value="TreeGrafter"/>
</dbReference>
<comment type="subcellular location">
    <subcellularLocation>
        <location evidence="1">Cell membrane</location>
        <topology evidence="1">Multi-pass membrane protein</topology>
    </subcellularLocation>
</comment>
<evidence type="ECO:0000256" key="3">
    <source>
        <dbReference type="ARBA" id="ARBA00022475"/>
    </source>
</evidence>
<feature type="transmembrane region" description="Helical" evidence="8">
    <location>
        <begin position="87"/>
        <end position="107"/>
    </location>
</feature>
<evidence type="ECO:0000256" key="5">
    <source>
        <dbReference type="ARBA" id="ARBA00022847"/>
    </source>
</evidence>
<proteinExistence type="predicted"/>
<keyword evidence="6 8" id="KW-1133">Transmembrane helix</keyword>
<keyword evidence="2" id="KW-0813">Transport</keyword>
<keyword evidence="5" id="KW-0769">Symport</keyword>
<dbReference type="PANTHER" id="PTHR42865:SF7">
    <property type="entry name" value="PROTON_GLUTAMATE-ASPARTATE SYMPORTER"/>
    <property type="match status" value="1"/>
</dbReference>
<evidence type="ECO:0000256" key="6">
    <source>
        <dbReference type="ARBA" id="ARBA00022989"/>
    </source>
</evidence>
<feature type="transmembrane region" description="Helical" evidence="8">
    <location>
        <begin position="234"/>
        <end position="255"/>
    </location>
</feature>
<feature type="transmembrane region" description="Helical" evidence="8">
    <location>
        <begin position="195"/>
        <end position="213"/>
    </location>
</feature>
<dbReference type="InterPro" id="IPR001991">
    <property type="entry name" value="Na-dicarboxylate_symporter"/>
</dbReference>
<keyword evidence="4 8" id="KW-0812">Transmembrane</keyword>
<accession>A0A518C0K8</accession>
<organism evidence="9 10">
    <name type="scientific">Mucisphaera calidilacus</name>
    <dbReference type="NCBI Taxonomy" id="2527982"/>
    <lineage>
        <taxon>Bacteria</taxon>
        <taxon>Pseudomonadati</taxon>
        <taxon>Planctomycetota</taxon>
        <taxon>Phycisphaerae</taxon>
        <taxon>Phycisphaerales</taxon>
        <taxon>Phycisphaeraceae</taxon>
        <taxon>Mucisphaera</taxon>
    </lineage>
</organism>
<dbReference type="Gene3D" id="1.10.3860.10">
    <property type="entry name" value="Sodium:dicarboxylate symporter"/>
    <property type="match status" value="1"/>
</dbReference>
<keyword evidence="3" id="KW-1003">Cell membrane</keyword>
<dbReference type="PRINTS" id="PR00173">
    <property type="entry name" value="EDTRNSPORT"/>
</dbReference>
<protein>
    <submittedName>
        <fullName evidence="9">Proton glutamate symport protein</fullName>
    </submittedName>
</protein>
<dbReference type="PANTHER" id="PTHR42865">
    <property type="entry name" value="PROTON/GLUTAMATE-ASPARTATE SYMPORTER"/>
    <property type="match status" value="1"/>
</dbReference>
<evidence type="ECO:0000256" key="2">
    <source>
        <dbReference type="ARBA" id="ARBA00022448"/>
    </source>
</evidence>
<dbReference type="EMBL" id="CP036280">
    <property type="protein sequence ID" value="QDU72765.1"/>
    <property type="molecule type" value="Genomic_DNA"/>
</dbReference>
<reference evidence="9 10" key="1">
    <citation type="submission" date="2019-02" db="EMBL/GenBank/DDBJ databases">
        <title>Deep-cultivation of Planctomycetes and their phenomic and genomic characterization uncovers novel biology.</title>
        <authorList>
            <person name="Wiegand S."/>
            <person name="Jogler M."/>
            <person name="Boedeker C."/>
            <person name="Pinto D."/>
            <person name="Vollmers J."/>
            <person name="Rivas-Marin E."/>
            <person name="Kohn T."/>
            <person name="Peeters S.H."/>
            <person name="Heuer A."/>
            <person name="Rast P."/>
            <person name="Oberbeckmann S."/>
            <person name="Bunk B."/>
            <person name="Jeske O."/>
            <person name="Meyerdierks A."/>
            <person name="Storesund J.E."/>
            <person name="Kallscheuer N."/>
            <person name="Luecker S."/>
            <person name="Lage O.M."/>
            <person name="Pohl T."/>
            <person name="Merkel B.J."/>
            <person name="Hornburger P."/>
            <person name="Mueller R.-W."/>
            <person name="Bruemmer F."/>
            <person name="Labrenz M."/>
            <person name="Spormann A.M."/>
            <person name="Op den Camp H."/>
            <person name="Overmann J."/>
            <person name="Amann R."/>
            <person name="Jetten M.S.M."/>
            <person name="Mascher T."/>
            <person name="Medema M.H."/>
            <person name="Devos D.P."/>
            <person name="Kaster A.-K."/>
            <person name="Ovreas L."/>
            <person name="Rohde M."/>
            <person name="Galperin M.Y."/>
            <person name="Jogler C."/>
        </authorList>
    </citation>
    <scope>NUCLEOTIDE SEQUENCE [LARGE SCALE GENOMIC DNA]</scope>
    <source>
        <strain evidence="9 10">Pan265</strain>
    </source>
</reference>
<dbReference type="InterPro" id="IPR018107">
    <property type="entry name" value="Na-dicarboxylate_symporter_CS"/>
</dbReference>
<dbReference type="OrthoDB" id="9768885at2"/>
<gene>
    <name evidence="9" type="primary">gltP</name>
    <name evidence="9" type="ORF">Pan265_26390</name>
</gene>
<dbReference type="Pfam" id="PF00375">
    <property type="entry name" value="SDF"/>
    <property type="match status" value="1"/>
</dbReference>
<dbReference type="PROSITE" id="PS00714">
    <property type="entry name" value="NA_DICARBOXYL_SYMP_2"/>
    <property type="match status" value="1"/>
</dbReference>
<evidence type="ECO:0000313" key="9">
    <source>
        <dbReference type="EMBL" id="QDU72765.1"/>
    </source>
</evidence>
<keyword evidence="7 8" id="KW-0472">Membrane</keyword>
<dbReference type="GO" id="GO:0015293">
    <property type="term" value="F:symporter activity"/>
    <property type="evidence" value="ECO:0007669"/>
    <property type="project" value="UniProtKB-KW"/>
</dbReference>
<dbReference type="RefSeq" id="WP_145446927.1">
    <property type="nucleotide sequence ID" value="NZ_CP036280.1"/>
</dbReference>
<evidence type="ECO:0000256" key="4">
    <source>
        <dbReference type="ARBA" id="ARBA00022692"/>
    </source>
</evidence>
<dbReference type="InterPro" id="IPR036458">
    <property type="entry name" value="Na:dicarbo_symporter_sf"/>
</dbReference>
<evidence type="ECO:0000256" key="7">
    <source>
        <dbReference type="ARBA" id="ARBA00023136"/>
    </source>
</evidence>
<keyword evidence="10" id="KW-1185">Reference proteome</keyword>
<dbReference type="KEGG" id="mcad:Pan265_26390"/>